<evidence type="ECO:0000256" key="1">
    <source>
        <dbReference type="ARBA" id="ARBA00022490"/>
    </source>
</evidence>
<evidence type="ECO:0000256" key="4">
    <source>
        <dbReference type="ARBA" id="ARBA00022755"/>
    </source>
</evidence>
<dbReference type="Proteomes" id="UP000253426">
    <property type="component" value="Unassembled WGS sequence"/>
</dbReference>
<dbReference type="RefSeq" id="WP_113956944.1">
    <property type="nucleotide sequence ID" value="NZ_QNRR01000001.1"/>
</dbReference>
<evidence type="ECO:0000256" key="2">
    <source>
        <dbReference type="ARBA" id="ARBA00022598"/>
    </source>
</evidence>
<dbReference type="GO" id="GO:0016787">
    <property type="term" value="F:hydrolase activity"/>
    <property type="evidence" value="ECO:0007669"/>
    <property type="project" value="UniProtKB-KW"/>
</dbReference>
<evidence type="ECO:0000313" key="8">
    <source>
        <dbReference type="EMBL" id="RBP48068.1"/>
    </source>
</evidence>
<protein>
    <submittedName>
        <fullName evidence="8">Phosphoribosylformylglycinamidine synthase subunit I</fullName>
    </submittedName>
</protein>
<keyword evidence="5" id="KW-0378">Hydrolase</keyword>
<evidence type="ECO:0000256" key="5">
    <source>
        <dbReference type="ARBA" id="ARBA00022801"/>
    </source>
</evidence>
<reference evidence="8 9" key="1">
    <citation type="submission" date="2018-06" db="EMBL/GenBank/DDBJ databases">
        <title>Genomic Encyclopedia of Type Strains, Phase IV (KMG-IV): sequencing the most valuable type-strain genomes for metagenomic binning, comparative biology and taxonomic classification.</title>
        <authorList>
            <person name="Goeker M."/>
        </authorList>
    </citation>
    <scope>NUCLEOTIDE SEQUENCE [LARGE SCALE GENOMIC DNA]</scope>
    <source>
        <strain evidence="8 9">DSM 25532</strain>
    </source>
</reference>
<keyword evidence="6" id="KW-0067">ATP-binding</keyword>
<dbReference type="GO" id="GO:0005524">
    <property type="term" value="F:ATP binding"/>
    <property type="evidence" value="ECO:0007669"/>
    <property type="project" value="UniProtKB-KW"/>
</dbReference>
<dbReference type="PROSITE" id="PS51273">
    <property type="entry name" value="GATASE_TYPE_1"/>
    <property type="match status" value="1"/>
</dbReference>
<dbReference type="AlphaFoldDB" id="A0A366HXL8"/>
<sequence>MAATPKALLLKFPGTNCDAETARALQSVGFKTQVLPSALLEPHALDDVQMVVFSGGFSYGDYVMSGRFAKLTTLSKLGDGLRKFVDKGGYAMGICNGFQILTQLHLLPEGSLIHNTSGRFLCRWAGLKKNSASPYLSEVPDEFELPVAHAEGRFVGIEDAAGDYVKNGRAALLYTSDVNGSTHQIAGLQDETGRVFGLMPHPERFLWKQHHYDADWSGAEHGWGYYMFRSVFAAMK</sequence>
<keyword evidence="7" id="KW-0315">Glutamine amidotransferase</keyword>
<keyword evidence="4" id="KW-0658">Purine biosynthesis</keyword>
<dbReference type="PANTHER" id="PTHR47552">
    <property type="entry name" value="PHOSPHORIBOSYLFORMYLGLYCINAMIDINE SYNTHASE SUBUNIT PURQ"/>
    <property type="match status" value="1"/>
</dbReference>
<dbReference type="GO" id="GO:0006189">
    <property type="term" value="P:'de novo' IMP biosynthetic process"/>
    <property type="evidence" value="ECO:0007669"/>
    <property type="project" value="InterPro"/>
</dbReference>
<keyword evidence="3" id="KW-0547">Nucleotide-binding</keyword>
<evidence type="ECO:0000256" key="6">
    <source>
        <dbReference type="ARBA" id="ARBA00022840"/>
    </source>
</evidence>
<dbReference type="SUPFAM" id="SSF52317">
    <property type="entry name" value="Class I glutamine amidotransferase-like"/>
    <property type="match status" value="1"/>
</dbReference>
<organism evidence="8 9">
    <name type="scientific">Roseimicrobium gellanilyticum</name>
    <dbReference type="NCBI Taxonomy" id="748857"/>
    <lineage>
        <taxon>Bacteria</taxon>
        <taxon>Pseudomonadati</taxon>
        <taxon>Verrucomicrobiota</taxon>
        <taxon>Verrucomicrobiia</taxon>
        <taxon>Verrucomicrobiales</taxon>
        <taxon>Verrucomicrobiaceae</taxon>
        <taxon>Roseimicrobium</taxon>
    </lineage>
</organism>
<accession>A0A366HXL8</accession>
<gene>
    <name evidence="8" type="ORF">DES53_101868</name>
</gene>
<proteinExistence type="predicted"/>
<evidence type="ECO:0000313" key="9">
    <source>
        <dbReference type="Proteomes" id="UP000253426"/>
    </source>
</evidence>
<dbReference type="PIRSF" id="PIRSF001586">
    <property type="entry name" value="FGAM_synth_I"/>
    <property type="match status" value="1"/>
</dbReference>
<dbReference type="PANTHER" id="PTHR47552:SF1">
    <property type="entry name" value="PHOSPHORIBOSYLFORMYLGLYCINAMIDINE SYNTHASE SUBUNIT PURQ"/>
    <property type="match status" value="1"/>
</dbReference>
<dbReference type="Gene3D" id="3.40.50.880">
    <property type="match status" value="1"/>
</dbReference>
<dbReference type="Pfam" id="PF13507">
    <property type="entry name" value="GATase_5"/>
    <property type="match status" value="1"/>
</dbReference>
<dbReference type="EMBL" id="QNRR01000001">
    <property type="protein sequence ID" value="RBP48068.1"/>
    <property type="molecule type" value="Genomic_DNA"/>
</dbReference>
<evidence type="ECO:0000256" key="3">
    <source>
        <dbReference type="ARBA" id="ARBA00022741"/>
    </source>
</evidence>
<dbReference type="SMART" id="SM01211">
    <property type="entry name" value="GATase_5"/>
    <property type="match status" value="1"/>
</dbReference>
<dbReference type="InterPro" id="IPR029062">
    <property type="entry name" value="Class_I_gatase-like"/>
</dbReference>
<comment type="caution">
    <text evidence="8">The sequence shown here is derived from an EMBL/GenBank/DDBJ whole genome shotgun (WGS) entry which is preliminary data.</text>
</comment>
<evidence type="ECO:0000256" key="7">
    <source>
        <dbReference type="ARBA" id="ARBA00022962"/>
    </source>
</evidence>
<dbReference type="OrthoDB" id="9804441at2"/>
<dbReference type="InterPro" id="IPR010075">
    <property type="entry name" value="PRibForGlyAmidine_synth_PurQ"/>
</dbReference>
<keyword evidence="9" id="KW-1185">Reference proteome</keyword>
<keyword evidence="1" id="KW-0963">Cytoplasm</keyword>
<name>A0A366HXL8_9BACT</name>
<keyword evidence="2" id="KW-0436">Ligase</keyword>
<dbReference type="GO" id="GO:0004642">
    <property type="term" value="F:phosphoribosylformylglycinamidine synthase activity"/>
    <property type="evidence" value="ECO:0007669"/>
    <property type="project" value="InterPro"/>
</dbReference>